<organism evidence="1 2">
    <name type="scientific">Hymenoscyphus fraxineus</name>
    <dbReference type="NCBI Taxonomy" id="746836"/>
    <lineage>
        <taxon>Eukaryota</taxon>
        <taxon>Fungi</taxon>
        <taxon>Dikarya</taxon>
        <taxon>Ascomycota</taxon>
        <taxon>Pezizomycotina</taxon>
        <taxon>Leotiomycetes</taxon>
        <taxon>Helotiales</taxon>
        <taxon>Helotiaceae</taxon>
        <taxon>Hymenoscyphus</taxon>
    </lineage>
</organism>
<sequence length="138" mass="14593">MRLLELANFVGGPCNVSYKESSPAGPKLPDGYFISRLNMLEGTQKCLFALNSCQCPPDNTCLAHLPLSPSIICTHYTSLAPVIFSIYGIYATGTAEGASVPVPIFAPVGGIKTVYSSSTLVEIILPQGNNSQAIPTDK</sequence>
<dbReference type="AlphaFoldDB" id="A0A9N9L5B9"/>
<dbReference type="EMBL" id="CAJVRL010000085">
    <property type="protein sequence ID" value="CAG8958846.1"/>
    <property type="molecule type" value="Genomic_DNA"/>
</dbReference>
<protein>
    <submittedName>
        <fullName evidence="1">Uncharacterized protein</fullName>
    </submittedName>
</protein>
<evidence type="ECO:0000313" key="1">
    <source>
        <dbReference type="EMBL" id="CAG8958846.1"/>
    </source>
</evidence>
<proteinExistence type="predicted"/>
<name>A0A9N9L5B9_9HELO</name>
<dbReference type="Proteomes" id="UP000696280">
    <property type="component" value="Unassembled WGS sequence"/>
</dbReference>
<accession>A0A9N9L5B9</accession>
<keyword evidence="2" id="KW-1185">Reference proteome</keyword>
<gene>
    <name evidence="1" type="ORF">HYFRA_00011797</name>
</gene>
<comment type="caution">
    <text evidence="1">The sequence shown here is derived from an EMBL/GenBank/DDBJ whole genome shotgun (WGS) entry which is preliminary data.</text>
</comment>
<reference evidence="1" key="1">
    <citation type="submission" date="2021-07" db="EMBL/GenBank/DDBJ databases">
        <authorList>
            <person name="Durling M."/>
        </authorList>
    </citation>
    <scope>NUCLEOTIDE SEQUENCE</scope>
</reference>
<evidence type="ECO:0000313" key="2">
    <source>
        <dbReference type="Proteomes" id="UP000696280"/>
    </source>
</evidence>